<proteinExistence type="predicted"/>
<sequence length="302" mass="31970">MCSGVDYPPRVCGRLTALLPRFREAEVAGVRIFPGDRRCVTFGANVQEGQASPPVTPLRAAALDASGWKRTTEPSAKSTPSVRERALLCKSAAPTRRDAALRNPAKRVEQAPLCIQNPPVALGDGPQLASTPLSGSNPAVAHGTGVAIQQPELEAGPHVAGANNVADAASAAAPPRPSASPPAYEKYRHLLRKRKASSPASSDDEIHVPPAPSSSAAVPALAAPTVTLQGAPDSRAKPVRVPGYIRYRHLVRQTAKLKLPDKFEVLEHIFAALDQTLVFNQGQGHSSIFVKIKKSVENLSKR</sequence>
<dbReference type="Proteomes" id="UP000673691">
    <property type="component" value="Unassembled WGS sequence"/>
</dbReference>
<dbReference type="AlphaFoldDB" id="A0A8H8DJI6"/>
<gene>
    <name evidence="2" type="ORF">BJ554DRAFT_7147</name>
</gene>
<feature type="region of interest" description="Disordered" evidence="1">
    <location>
        <begin position="192"/>
        <end position="218"/>
    </location>
</feature>
<dbReference type="EMBL" id="JAEFCI010004751">
    <property type="protein sequence ID" value="KAG5460763.1"/>
    <property type="molecule type" value="Genomic_DNA"/>
</dbReference>
<accession>A0A8H8DJI6</accession>
<reference evidence="2 3" key="1">
    <citation type="journal article" name="Sci. Rep.">
        <title>Genome-scale phylogenetic analyses confirm Olpidium as the closest living zoosporic fungus to the non-flagellated, terrestrial fungi.</title>
        <authorList>
            <person name="Chang Y."/>
            <person name="Rochon D."/>
            <person name="Sekimoto S."/>
            <person name="Wang Y."/>
            <person name="Chovatia M."/>
            <person name="Sandor L."/>
            <person name="Salamov A."/>
            <person name="Grigoriev I.V."/>
            <person name="Stajich J.E."/>
            <person name="Spatafora J.W."/>
        </authorList>
    </citation>
    <scope>NUCLEOTIDE SEQUENCE [LARGE SCALE GENOMIC DNA]</scope>
    <source>
        <strain evidence="2">S191</strain>
    </source>
</reference>
<protein>
    <submittedName>
        <fullName evidence="2">Uncharacterized protein</fullName>
    </submittedName>
</protein>
<feature type="non-terminal residue" evidence="2">
    <location>
        <position position="302"/>
    </location>
</feature>
<dbReference type="OrthoDB" id="2373350at2759"/>
<organism evidence="2 3">
    <name type="scientific">Olpidium bornovanus</name>
    <dbReference type="NCBI Taxonomy" id="278681"/>
    <lineage>
        <taxon>Eukaryota</taxon>
        <taxon>Fungi</taxon>
        <taxon>Fungi incertae sedis</taxon>
        <taxon>Olpidiomycota</taxon>
        <taxon>Olpidiomycotina</taxon>
        <taxon>Olpidiomycetes</taxon>
        <taxon>Olpidiales</taxon>
        <taxon>Olpidiaceae</taxon>
        <taxon>Olpidium</taxon>
    </lineage>
</organism>
<keyword evidence="3" id="KW-1185">Reference proteome</keyword>
<name>A0A8H8DJI6_9FUNG</name>
<evidence type="ECO:0000313" key="3">
    <source>
        <dbReference type="Proteomes" id="UP000673691"/>
    </source>
</evidence>
<comment type="caution">
    <text evidence="2">The sequence shown here is derived from an EMBL/GenBank/DDBJ whole genome shotgun (WGS) entry which is preliminary data.</text>
</comment>
<evidence type="ECO:0000313" key="2">
    <source>
        <dbReference type="EMBL" id="KAG5460763.1"/>
    </source>
</evidence>
<evidence type="ECO:0000256" key="1">
    <source>
        <dbReference type="SAM" id="MobiDB-lite"/>
    </source>
</evidence>